<gene>
    <name evidence="7" type="ORF">TSTA_037760</name>
</gene>
<protein>
    <submittedName>
        <fullName evidence="7">RING finger protein</fullName>
    </submittedName>
</protein>
<dbReference type="OMA" id="PANYDSQ"/>
<reference evidence="8" key="1">
    <citation type="journal article" date="2015" name="Genome Announc.">
        <title>Genome sequence of the AIDS-associated pathogen Penicillium marneffei (ATCC18224) and its near taxonomic relative Talaromyces stipitatus (ATCC10500).</title>
        <authorList>
            <person name="Nierman W.C."/>
            <person name="Fedorova-Abrams N.D."/>
            <person name="Andrianopoulos A."/>
        </authorList>
    </citation>
    <scope>NUCLEOTIDE SEQUENCE [LARGE SCALE GENOMIC DNA]</scope>
    <source>
        <strain evidence="8">ATCC 10500 / CBS 375.48 / QM 6759 / NRRL 1006</strain>
    </source>
</reference>
<feature type="compositionally biased region" description="Polar residues" evidence="5">
    <location>
        <begin position="18"/>
        <end position="43"/>
    </location>
</feature>
<feature type="compositionally biased region" description="Low complexity" evidence="5">
    <location>
        <begin position="592"/>
        <end position="606"/>
    </location>
</feature>
<dbReference type="PhylomeDB" id="B8M8P5"/>
<feature type="compositionally biased region" description="Low complexity" evidence="5">
    <location>
        <begin position="327"/>
        <end position="337"/>
    </location>
</feature>
<feature type="region of interest" description="Disordered" evidence="5">
    <location>
        <begin position="400"/>
        <end position="461"/>
    </location>
</feature>
<dbReference type="RefSeq" id="XP_002480992.1">
    <property type="nucleotide sequence ID" value="XM_002480947.1"/>
</dbReference>
<feature type="compositionally biased region" description="Polar residues" evidence="5">
    <location>
        <begin position="400"/>
        <end position="421"/>
    </location>
</feature>
<evidence type="ECO:0000313" key="8">
    <source>
        <dbReference type="Proteomes" id="UP000001745"/>
    </source>
</evidence>
<dbReference type="CDD" id="cd16461">
    <property type="entry name" value="RING-H2_EL5-like"/>
    <property type="match status" value="1"/>
</dbReference>
<evidence type="ECO:0000313" key="7">
    <source>
        <dbReference type="EMBL" id="EED20558.1"/>
    </source>
</evidence>
<dbReference type="PANTHER" id="PTHR45969:SF69">
    <property type="entry name" value="FINGER DOMAIN PROTEIN, PUTATIVE (AFU_ORTHOLOGUE AFUA_3G12190)-RELATED"/>
    <property type="match status" value="1"/>
</dbReference>
<feature type="compositionally biased region" description="Basic residues" evidence="5">
    <location>
        <begin position="646"/>
        <end position="658"/>
    </location>
</feature>
<dbReference type="eggNOG" id="KOG0800">
    <property type="taxonomic scope" value="Eukaryota"/>
</dbReference>
<dbReference type="OrthoDB" id="8062037at2759"/>
<evidence type="ECO:0000256" key="1">
    <source>
        <dbReference type="ARBA" id="ARBA00022723"/>
    </source>
</evidence>
<feature type="domain" description="RING-type" evidence="6">
    <location>
        <begin position="760"/>
        <end position="803"/>
    </location>
</feature>
<dbReference type="InParanoid" id="B8M8P5"/>
<feature type="region of interest" description="Disordered" evidence="5">
    <location>
        <begin position="500"/>
        <end position="668"/>
    </location>
</feature>
<dbReference type="PROSITE" id="PS50089">
    <property type="entry name" value="ZF_RING_2"/>
    <property type="match status" value="1"/>
</dbReference>
<dbReference type="GO" id="GO:0061630">
    <property type="term" value="F:ubiquitin protein ligase activity"/>
    <property type="evidence" value="ECO:0007669"/>
    <property type="project" value="TreeGrafter"/>
</dbReference>
<feature type="region of interest" description="Disordered" evidence="5">
    <location>
        <begin position="310"/>
        <end position="353"/>
    </location>
</feature>
<feature type="region of interest" description="Disordered" evidence="5">
    <location>
        <begin position="208"/>
        <end position="271"/>
    </location>
</feature>
<dbReference type="InterPro" id="IPR013083">
    <property type="entry name" value="Znf_RING/FYVE/PHD"/>
</dbReference>
<name>B8M8P5_TALSN</name>
<feature type="compositionally biased region" description="Polar residues" evidence="5">
    <location>
        <begin position="84"/>
        <end position="93"/>
    </location>
</feature>
<dbReference type="SMART" id="SM00184">
    <property type="entry name" value="RING"/>
    <property type="match status" value="1"/>
</dbReference>
<keyword evidence="2 4" id="KW-0863">Zinc-finger</keyword>
<dbReference type="STRING" id="441959.B8M8P5"/>
<keyword evidence="3" id="KW-0862">Zinc</keyword>
<organism evidence="7 8">
    <name type="scientific">Talaromyces stipitatus (strain ATCC 10500 / CBS 375.48 / QM 6759 / NRRL 1006)</name>
    <name type="common">Penicillium stipitatum</name>
    <dbReference type="NCBI Taxonomy" id="441959"/>
    <lineage>
        <taxon>Eukaryota</taxon>
        <taxon>Fungi</taxon>
        <taxon>Dikarya</taxon>
        <taxon>Ascomycota</taxon>
        <taxon>Pezizomycotina</taxon>
        <taxon>Eurotiomycetes</taxon>
        <taxon>Eurotiomycetidae</taxon>
        <taxon>Eurotiales</taxon>
        <taxon>Trichocomaceae</taxon>
        <taxon>Talaromyces</taxon>
        <taxon>Talaromyces sect. Talaromyces</taxon>
    </lineage>
</organism>
<evidence type="ECO:0000259" key="6">
    <source>
        <dbReference type="PROSITE" id="PS50089"/>
    </source>
</evidence>
<dbReference type="Gene3D" id="3.30.40.10">
    <property type="entry name" value="Zinc/RING finger domain, C3HC4 (zinc finger)"/>
    <property type="match status" value="1"/>
</dbReference>
<accession>B8M8P5</accession>
<keyword evidence="1" id="KW-0479">Metal-binding</keyword>
<evidence type="ECO:0000256" key="5">
    <source>
        <dbReference type="SAM" id="MobiDB-lite"/>
    </source>
</evidence>
<dbReference type="GO" id="GO:0008270">
    <property type="term" value="F:zinc ion binding"/>
    <property type="evidence" value="ECO:0007669"/>
    <property type="project" value="UniProtKB-KW"/>
</dbReference>
<dbReference type="GO" id="GO:0016567">
    <property type="term" value="P:protein ubiquitination"/>
    <property type="evidence" value="ECO:0007669"/>
    <property type="project" value="TreeGrafter"/>
</dbReference>
<dbReference type="Proteomes" id="UP000001745">
    <property type="component" value="Unassembled WGS sequence"/>
</dbReference>
<feature type="compositionally biased region" description="Polar residues" evidence="5">
    <location>
        <begin position="58"/>
        <end position="77"/>
    </location>
</feature>
<keyword evidence="8" id="KW-1185">Reference proteome</keyword>
<evidence type="ECO:0000256" key="3">
    <source>
        <dbReference type="ARBA" id="ARBA00022833"/>
    </source>
</evidence>
<feature type="compositionally biased region" description="Pro residues" evidence="5">
    <location>
        <begin position="571"/>
        <end position="581"/>
    </location>
</feature>
<dbReference type="HOGENOM" id="CLU_010911_0_0_1"/>
<dbReference type="VEuPathDB" id="FungiDB:TSTA_037760"/>
<feature type="compositionally biased region" description="Low complexity" evidence="5">
    <location>
        <begin position="529"/>
        <end position="539"/>
    </location>
</feature>
<dbReference type="SUPFAM" id="SSF57850">
    <property type="entry name" value="RING/U-box"/>
    <property type="match status" value="1"/>
</dbReference>
<dbReference type="Pfam" id="PF13639">
    <property type="entry name" value="zf-RING_2"/>
    <property type="match status" value="1"/>
</dbReference>
<dbReference type="EMBL" id="EQ962654">
    <property type="protein sequence ID" value="EED20558.1"/>
    <property type="molecule type" value="Genomic_DNA"/>
</dbReference>
<feature type="region of interest" description="Disordered" evidence="5">
    <location>
        <begin position="1"/>
        <end position="126"/>
    </location>
</feature>
<dbReference type="PANTHER" id="PTHR45969">
    <property type="entry name" value="RING ZINC FINGER PROTEIN-RELATED"/>
    <property type="match status" value="1"/>
</dbReference>
<evidence type="ECO:0000256" key="2">
    <source>
        <dbReference type="ARBA" id="ARBA00022771"/>
    </source>
</evidence>
<feature type="compositionally biased region" description="Polar residues" evidence="5">
    <location>
        <begin position="237"/>
        <end position="249"/>
    </location>
</feature>
<feature type="compositionally biased region" description="Polar residues" evidence="5">
    <location>
        <begin position="540"/>
        <end position="551"/>
    </location>
</feature>
<evidence type="ECO:0000256" key="4">
    <source>
        <dbReference type="PROSITE-ProRule" id="PRU00175"/>
    </source>
</evidence>
<sequence length="824" mass="88341">MGQTSSTQRDQRPEHPSRVTTSSTLHSNGHSRTVNAQEMSEQSVGGGHPSQDEGLAANNRNNTSNMMRDASASTTSYPAFHDTMMSNTSSSFSHDLRTLPQPVPQQDSRHPSRTLSRRQSTMSRLGTRILPNSVIRGLLNSEEETVAEGLAHRNGRLMRPIPRTEVLHSPSRFSPFTSLGSRGINRRRSIRGPYPLPRGDAALIPDSPPNPTYANPAIDNVTASDRGWRRSPRLNRVRNSLPTPISQFFGTPPSVPEPEEMRIPPQRPLRSSVTEGMDQLLPPLDPMDMQMDLDETSTSDLAQQSMTDLQPLSSLPLPRPSPGLGPGPIRRLPGILRTRSSSRIPRRDEQTPLSRVLQVAAAAIAAQLAGNNTPTLPNIQSLGNEGFDASLESLFQSLQQATSAQDNQTGPSNGQNASQPGAPTPLNFLRVFRFSNTDGPGGRAGGTEQMDVEDGEEGTEGRTVTLVVVGVRSVPSNGPLGNPQNGGGIGLDTLLGLPHLPPIRGNASQEEGNLDHPIRNMDGTSRMPSSRIGSGASSSQDNMTAPRSRPSSGVFRNPLDPALPSGLADSPPGPYPPPSTPAEPTIFSSGNSTPSRRPSSASALSPNILPQVHEEPLQESNQSESYPPTAGSGVRQRRRSDSEFARHRHLGSGSARRHGVVEPDQPAPSGGRTWVIYVVGTNLSENHPAFATPSLFTDNPTYEDMILLSSLLGPAKPPVATQADVTSAGGLFHLVEYAGSLIAEALEGDQTINLGESERCLICLSDYEAADEVRQLAKCKHLYHKECIDQWLTTGRNSCPLCRGQGVTESSSSSNPMPTQEASA</sequence>
<proteinExistence type="predicted"/>
<dbReference type="GeneID" id="8102152"/>
<dbReference type="InterPro" id="IPR001841">
    <property type="entry name" value="Znf_RING"/>
</dbReference>
<dbReference type="AlphaFoldDB" id="B8M8P5"/>